<dbReference type="RefSeq" id="XP_002956895.1">
    <property type="nucleotide sequence ID" value="XM_002956849.1"/>
</dbReference>
<dbReference type="AlphaFoldDB" id="D8UE28"/>
<keyword evidence="5" id="KW-1185">Reference proteome</keyword>
<dbReference type="InParanoid" id="D8UE28"/>
<dbReference type="GeneID" id="9622665"/>
<dbReference type="eggNOG" id="ENOG502R354">
    <property type="taxonomic scope" value="Eukaryota"/>
</dbReference>
<accession>D8UE28</accession>
<reference evidence="4 5" key="1">
    <citation type="journal article" date="2010" name="Science">
        <title>Genomic analysis of organismal complexity in the multicellular green alga Volvox carteri.</title>
        <authorList>
            <person name="Prochnik S.E."/>
            <person name="Umen J."/>
            <person name="Nedelcu A.M."/>
            <person name="Hallmann A."/>
            <person name="Miller S.M."/>
            <person name="Nishii I."/>
            <person name="Ferris P."/>
            <person name="Kuo A."/>
            <person name="Mitros T."/>
            <person name="Fritz-Laylin L.K."/>
            <person name="Hellsten U."/>
            <person name="Chapman J."/>
            <person name="Simakov O."/>
            <person name="Rensing S.A."/>
            <person name="Terry A."/>
            <person name="Pangilinan J."/>
            <person name="Kapitonov V."/>
            <person name="Jurka J."/>
            <person name="Salamov A."/>
            <person name="Shapiro H."/>
            <person name="Schmutz J."/>
            <person name="Grimwood J."/>
            <person name="Lindquist E."/>
            <person name="Lucas S."/>
            <person name="Grigoriev I.V."/>
            <person name="Schmitt R."/>
            <person name="Kirk D."/>
            <person name="Rokhsar D.S."/>
        </authorList>
    </citation>
    <scope>NUCLEOTIDE SEQUENCE [LARGE SCALE GENOMIC DNA]</scope>
    <source>
        <strain evidence="5">f. Nagariensis / Eve</strain>
    </source>
</reference>
<feature type="compositionally biased region" description="Low complexity" evidence="1">
    <location>
        <begin position="499"/>
        <end position="515"/>
    </location>
</feature>
<feature type="signal peptide" evidence="2">
    <location>
        <begin position="1"/>
        <end position="25"/>
    </location>
</feature>
<keyword evidence="2" id="KW-0732">Signal</keyword>
<proteinExistence type="predicted"/>
<feature type="domain" description="Pherophorin" evidence="3">
    <location>
        <begin position="358"/>
        <end position="500"/>
    </location>
</feature>
<dbReference type="Proteomes" id="UP000001058">
    <property type="component" value="Unassembled WGS sequence"/>
</dbReference>
<evidence type="ECO:0000313" key="4">
    <source>
        <dbReference type="EMBL" id="EFJ42020.1"/>
    </source>
</evidence>
<evidence type="ECO:0000313" key="5">
    <source>
        <dbReference type="Proteomes" id="UP000001058"/>
    </source>
</evidence>
<dbReference type="InterPro" id="IPR024616">
    <property type="entry name" value="Pherophorin"/>
</dbReference>
<evidence type="ECO:0000256" key="1">
    <source>
        <dbReference type="SAM" id="MobiDB-lite"/>
    </source>
</evidence>
<feature type="region of interest" description="Disordered" evidence="1">
    <location>
        <begin position="499"/>
        <end position="533"/>
    </location>
</feature>
<dbReference type="KEGG" id="vcn:VOLCADRAFT_77338"/>
<dbReference type="Pfam" id="PF12499">
    <property type="entry name" value="DUF3707"/>
    <property type="match status" value="2"/>
</dbReference>
<name>D8UE28_VOLCA</name>
<dbReference type="OrthoDB" id="531841at2759"/>
<feature type="chain" id="PRO_5003124431" evidence="2">
    <location>
        <begin position="26"/>
        <end position="533"/>
    </location>
</feature>
<protein>
    <submittedName>
        <fullName evidence="4">Extracellular matrix glycoprotein pherophorin-V5</fullName>
    </submittedName>
</protein>
<evidence type="ECO:0000259" key="3">
    <source>
        <dbReference type="Pfam" id="PF12499"/>
    </source>
</evidence>
<sequence>MASFAKAAFILATALAVGWALSAHAQEYNEYDGSAVTPGSIPNFPFRNCNTTNGAYRLAPVWRPSGSNTYCFKIQVSQDALSCTGACCSADLHKIEFNVSSSCLVAGASVVATVNGVRTRVGATLDKAPAGPAGSAVLRLTQLGLDTTTAQDAEVCLTLKTNRGGQGCTTLEQLCSSPGFPAGTCTAAMFDVACDCCPVSQAGQALPPPPPVIPTAIRPCDVCIAATIVPPANDVRPYRYDSATCAAIQQNIADIMNSLLEAANVGAFKPFAPNASRCFDTQIITCGRFNGSDSDALALLTEAVQQQLSAFIEIASGGNVCNPKLEKYTVTVSTINNVADQCLDLSQSASCFLPGVPFPNCTCNTTQGVMPFTVSPTWYAQPANVRWGRNVTEYCFTVNTLQPSQVVPSTCYNANDALAKIEWYASDAFRSAVKGFTVYPAGGSNKTIADSWGATGTDTLKVNLNWNLLQANGGKVCVAIQNPFTMGDICKGALGQCTPASSTGTTRTTAAPSTARGHDCRKSSYGAGERSSR</sequence>
<gene>
    <name evidence="4" type="primary">phV5</name>
    <name evidence="4" type="ORF">VOLCADRAFT_77338</name>
</gene>
<dbReference type="EMBL" id="GL378387">
    <property type="protein sequence ID" value="EFJ42020.1"/>
    <property type="molecule type" value="Genomic_DNA"/>
</dbReference>
<organism evidence="5">
    <name type="scientific">Volvox carteri f. nagariensis</name>
    <dbReference type="NCBI Taxonomy" id="3068"/>
    <lineage>
        <taxon>Eukaryota</taxon>
        <taxon>Viridiplantae</taxon>
        <taxon>Chlorophyta</taxon>
        <taxon>core chlorophytes</taxon>
        <taxon>Chlorophyceae</taxon>
        <taxon>CS clade</taxon>
        <taxon>Chlamydomonadales</taxon>
        <taxon>Volvocaceae</taxon>
        <taxon>Volvox</taxon>
    </lineage>
</organism>
<evidence type="ECO:0000256" key="2">
    <source>
        <dbReference type="SAM" id="SignalP"/>
    </source>
</evidence>
<feature type="domain" description="Pherophorin" evidence="3">
    <location>
        <begin position="44"/>
        <end position="198"/>
    </location>
</feature>